<gene>
    <name evidence="1" type="ORF">AFL01nite_04240</name>
</gene>
<dbReference type="Proteomes" id="UP000321769">
    <property type="component" value="Unassembled WGS sequence"/>
</dbReference>
<protein>
    <submittedName>
        <fullName evidence="1">Uncharacterized protein</fullName>
    </submittedName>
</protein>
<reference evidence="1 2" key="1">
    <citation type="submission" date="2019-07" db="EMBL/GenBank/DDBJ databases">
        <title>Whole genome shotgun sequence of Aeromicrobium flavum NBRC 107625.</title>
        <authorList>
            <person name="Hosoyama A."/>
            <person name="Uohara A."/>
            <person name="Ohji S."/>
            <person name="Ichikawa N."/>
        </authorList>
    </citation>
    <scope>NUCLEOTIDE SEQUENCE [LARGE SCALE GENOMIC DNA]</scope>
    <source>
        <strain evidence="1 2">NBRC 107625</strain>
    </source>
</reference>
<proteinExistence type="predicted"/>
<name>A0A512HRM1_9ACTN</name>
<organism evidence="1 2">
    <name type="scientific">Aeromicrobium flavum</name>
    <dbReference type="NCBI Taxonomy" id="416568"/>
    <lineage>
        <taxon>Bacteria</taxon>
        <taxon>Bacillati</taxon>
        <taxon>Actinomycetota</taxon>
        <taxon>Actinomycetes</taxon>
        <taxon>Propionibacteriales</taxon>
        <taxon>Nocardioidaceae</taxon>
        <taxon>Aeromicrobium</taxon>
    </lineage>
</organism>
<dbReference type="OrthoDB" id="3689408at2"/>
<keyword evidence="2" id="KW-1185">Reference proteome</keyword>
<dbReference type="EMBL" id="BJZQ01000001">
    <property type="protein sequence ID" value="GEO88097.1"/>
    <property type="molecule type" value="Genomic_DNA"/>
</dbReference>
<sequence length="148" mass="16064">MTEREPIFDDLQAMYRAIDPAPPHLTDAMIAAVAAEDLDTEYALLSLLSRSTELAGTRGSGPLTIEFAYDDVSVLVRVSDGPAPGTRRLDGWITPGESGSVRLTHDDDSVTADLTVGRFEFDSVPAGLVRIWFQVADHDDLATPTFEI</sequence>
<dbReference type="AlphaFoldDB" id="A0A512HRM1"/>
<accession>A0A512HRM1</accession>
<comment type="caution">
    <text evidence="1">The sequence shown here is derived from an EMBL/GenBank/DDBJ whole genome shotgun (WGS) entry which is preliminary data.</text>
</comment>
<dbReference type="RefSeq" id="WP_146825429.1">
    <property type="nucleotide sequence ID" value="NZ_BAAAYQ010000001.1"/>
</dbReference>
<evidence type="ECO:0000313" key="1">
    <source>
        <dbReference type="EMBL" id="GEO88097.1"/>
    </source>
</evidence>
<evidence type="ECO:0000313" key="2">
    <source>
        <dbReference type="Proteomes" id="UP000321769"/>
    </source>
</evidence>